<comment type="catalytic activity">
    <reaction evidence="3">
        <text>uridine + phosphate = alpha-D-ribose 1-phosphate + uracil</text>
        <dbReference type="Rhea" id="RHEA:24388"/>
        <dbReference type="ChEBI" id="CHEBI:16704"/>
        <dbReference type="ChEBI" id="CHEBI:17568"/>
        <dbReference type="ChEBI" id="CHEBI:43474"/>
        <dbReference type="ChEBI" id="CHEBI:57720"/>
        <dbReference type="EC" id="2.4.2.2"/>
    </reaction>
</comment>
<dbReference type="RefSeq" id="WP_305171087.1">
    <property type="nucleotide sequence ID" value="NZ_JAUUUU010000007.1"/>
</dbReference>
<keyword evidence="1 3" id="KW-0328">Glycosyltransferase</keyword>
<comment type="catalytic activity">
    <reaction evidence="3">
        <text>xanthosine + phosphate = alpha-D-ribose 1-phosphate + xanthine</text>
        <dbReference type="Rhea" id="RHEA:27638"/>
        <dbReference type="ChEBI" id="CHEBI:17712"/>
        <dbReference type="ChEBI" id="CHEBI:18107"/>
        <dbReference type="ChEBI" id="CHEBI:43474"/>
        <dbReference type="ChEBI" id="CHEBI:57720"/>
        <dbReference type="EC" id="2.4.2.1"/>
    </reaction>
</comment>
<comment type="catalytic activity">
    <reaction evidence="3">
        <text>thymidine + phosphate = 2-deoxy-alpha-D-ribose 1-phosphate + thymine</text>
        <dbReference type="Rhea" id="RHEA:16037"/>
        <dbReference type="ChEBI" id="CHEBI:17748"/>
        <dbReference type="ChEBI" id="CHEBI:17821"/>
        <dbReference type="ChEBI" id="CHEBI:43474"/>
        <dbReference type="ChEBI" id="CHEBI:57259"/>
        <dbReference type="EC" id="2.4.2.2"/>
    </reaction>
</comment>
<dbReference type="EC" id="2.4.2.1" evidence="3"/>
<dbReference type="GO" id="GO:0016154">
    <property type="term" value="F:pyrimidine-nucleoside phosphorylase activity"/>
    <property type="evidence" value="ECO:0007669"/>
    <property type="project" value="UniProtKB-UniRule"/>
</dbReference>
<comment type="catalytic activity">
    <reaction evidence="3">
        <text>a purine D-ribonucleoside + phosphate = a purine nucleobase + alpha-D-ribose 1-phosphate</text>
        <dbReference type="Rhea" id="RHEA:19805"/>
        <dbReference type="ChEBI" id="CHEBI:26386"/>
        <dbReference type="ChEBI" id="CHEBI:43474"/>
        <dbReference type="ChEBI" id="CHEBI:57720"/>
        <dbReference type="ChEBI" id="CHEBI:142355"/>
        <dbReference type="EC" id="2.4.2.1"/>
    </reaction>
</comment>
<evidence type="ECO:0000313" key="5">
    <source>
        <dbReference type="Proteomes" id="UP001178354"/>
    </source>
</evidence>
<sequence>MFKMNEYFDGTVVSIGFQTETLPATVGVMAPGEYEFGTSKKEVMTVVSGALTVKLPGQDDWHTFNAGDSFEVAANQSFQLQVAVDTAYLCTYE</sequence>
<dbReference type="PANTHER" id="PTHR36540">
    <property type="entry name" value="PYRIMIDINE/PURINE NUCLEOSIDE PHOSPHORYLASE"/>
    <property type="match status" value="1"/>
</dbReference>
<dbReference type="SUPFAM" id="SSF51182">
    <property type="entry name" value="RmlC-like cupins"/>
    <property type="match status" value="1"/>
</dbReference>
<comment type="catalytic activity">
    <reaction evidence="3">
        <text>cytidine + phosphate = cytosine + alpha-D-ribose 1-phosphate</text>
        <dbReference type="Rhea" id="RHEA:52540"/>
        <dbReference type="ChEBI" id="CHEBI:16040"/>
        <dbReference type="ChEBI" id="CHEBI:17562"/>
        <dbReference type="ChEBI" id="CHEBI:43474"/>
        <dbReference type="ChEBI" id="CHEBI:57720"/>
        <dbReference type="EC" id="2.4.2.2"/>
    </reaction>
</comment>
<dbReference type="Gene3D" id="2.60.120.10">
    <property type="entry name" value="Jelly Rolls"/>
    <property type="match status" value="1"/>
</dbReference>
<comment type="function">
    <text evidence="3">Catalyzes the phosphorolysis of diverse nucleosides, yielding D-ribose 1-phosphate and the respective free bases. Can use uridine, adenosine, guanosine, cytidine, thymidine, inosine and xanthosine as substrates. Also catalyzes the reverse reactions.</text>
</comment>
<evidence type="ECO:0000256" key="3">
    <source>
        <dbReference type="HAMAP-Rule" id="MF_01537"/>
    </source>
</evidence>
<proteinExistence type="inferred from homology"/>
<evidence type="ECO:0000313" key="4">
    <source>
        <dbReference type="EMBL" id="MDP1521422.1"/>
    </source>
</evidence>
<dbReference type="HAMAP" id="MF_01537">
    <property type="entry name" value="Nucleos_phosphorylase_PpnP"/>
    <property type="match status" value="1"/>
</dbReference>
<comment type="catalytic activity">
    <reaction evidence="3">
        <text>adenosine + phosphate = alpha-D-ribose 1-phosphate + adenine</text>
        <dbReference type="Rhea" id="RHEA:27642"/>
        <dbReference type="ChEBI" id="CHEBI:16335"/>
        <dbReference type="ChEBI" id="CHEBI:16708"/>
        <dbReference type="ChEBI" id="CHEBI:43474"/>
        <dbReference type="ChEBI" id="CHEBI:57720"/>
        <dbReference type="EC" id="2.4.2.1"/>
    </reaction>
</comment>
<dbReference type="AlphaFoldDB" id="A0AAW8B723"/>
<evidence type="ECO:0000256" key="1">
    <source>
        <dbReference type="ARBA" id="ARBA00022676"/>
    </source>
</evidence>
<dbReference type="EC" id="2.4.2.2" evidence="3"/>
<keyword evidence="2 3" id="KW-0808">Transferase</keyword>
<organism evidence="4 5">
    <name type="scientific">Porticoccus litoralis</name>
    <dbReference type="NCBI Taxonomy" id="434086"/>
    <lineage>
        <taxon>Bacteria</taxon>
        <taxon>Pseudomonadati</taxon>
        <taxon>Pseudomonadota</taxon>
        <taxon>Gammaproteobacteria</taxon>
        <taxon>Cellvibrionales</taxon>
        <taxon>Porticoccaceae</taxon>
        <taxon>Porticoccus</taxon>
    </lineage>
</organism>
<dbReference type="InterPro" id="IPR011051">
    <property type="entry name" value="RmlC_Cupin_sf"/>
</dbReference>
<dbReference type="InterPro" id="IPR014710">
    <property type="entry name" value="RmlC-like_jellyroll"/>
</dbReference>
<evidence type="ECO:0000256" key="2">
    <source>
        <dbReference type="ARBA" id="ARBA00022679"/>
    </source>
</evidence>
<keyword evidence="5" id="KW-1185">Reference proteome</keyword>
<protein>
    <recommendedName>
        <fullName evidence="3">Pyrimidine/purine nucleoside phosphorylase</fullName>
        <ecNumber evidence="3">2.4.2.1</ecNumber>
        <ecNumber evidence="3">2.4.2.2</ecNumber>
    </recommendedName>
    <alternativeName>
        <fullName evidence="3">Adenosine phosphorylase</fullName>
    </alternativeName>
    <alternativeName>
        <fullName evidence="3">Cytidine phosphorylase</fullName>
    </alternativeName>
    <alternativeName>
        <fullName evidence="3">Guanosine phosphorylase</fullName>
    </alternativeName>
    <alternativeName>
        <fullName evidence="3">Inosine phosphorylase</fullName>
    </alternativeName>
    <alternativeName>
        <fullName evidence="3">Thymidine phosphorylase</fullName>
    </alternativeName>
    <alternativeName>
        <fullName evidence="3">Uridine phosphorylase</fullName>
    </alternativeName>
    <alternativeName>
        <fullName evidence="3">Xanthosine phosphorylase</fullName>
    </alternativeName>
</protein>
<reference evidence="4" key="1">
    <citation type="journal article" date="2010" name="Int. J. Syst. Evol. Microbiol.">
        <title>Porticoccus litoralis gen. nov., sp. nov., a gammaproteobacterium isolated from the Yellow Sea.</title>
        <authorList>
            <person name="Oh H.M."/>
            <person name="Kim H."/>
            <person name="Kim K.M."/>
            <person name="Min G.S."/>
            <person name="Cho J.C."/>
        </authorList>
    </citation>
    <scope>NUCLEOTIDE SEQUENCE</scope>
    <source>
        <strain evidence="4">DSM 25064</strain>
    </source>
</reference>
<comment type="caution">
    <text evidence="4">The sequence shown here is derived from an EMBL/GenBank/DDBJ whole genome shotgun (WGS) entry which is preliminary data.</text>
</comment>
<comment type="catalytic activity">
    <reaction evidence="3">
        <text>guanosine + phosphate = alpha-D-ribose 1-phosphate + guanine</text>
        <dbReference type="Rhea" id="RHEA:13233"/>
        <dbReference type="ChEBI" id="CHEBI:16235"/>
        <dbReference type="ChEBI" id="CHEBI:16750"/>
        <dbReference type="ChEBI" id="CHEBI:43474"/>
        <dbReference type="ChEBI" id="CHEBI:57720"/>
        <dbReference type="EC" id="2.4.2.1"/>
    </reaction>
</comment>
<dbReference type="GO" id="GO:0005829">
    <property type="term" value="C:cytosol"/>
    <property type="evidence" value="ECO:0007669"/>
    <property type="project" value="TreeGrafter"/>
</dbReference>
<dbReference type="FunFam" id="2.60.120.10:FF:000016">
    <property type="entry name" value="Pyrimidine/purine nucleoside phosphorylase"/>
    <property type="match status" value="1"/>
</dbReference>
<dbReference type="GO" id="GO:0004731">
    <property type="term" value="F:purine-nucleoside phosphorylase activity"/>
    <property type="evidence" value="ECO:0007669"/>
    <property type="project" value="UniProtKB-UniRule"/>
</dbReference>
<dbReference type="Pfam" id="PF06865">
    <property type="entry name" value="Ppnp"/>
    <property type="match status" value="1"/>
</dbReference>
<accession>A0AAW8B723</accession>
<gene>
    <name evidence="3" type="primary">ppnP</name>
    <name evidence="4" type="ORF">Q8A57_10620</name>
</gene>
<comment type="catalytic activity">
    <reaction evidence="3">
        <text>inosine + phosphate = alpha-D-ribose 1-phosphate + hypoxanthine</text>
        <dbReference type="Rhea" id="RHEA:27646"/>
        <dbReference type="ChEBI" id="CHEBI:17368"/>
        <dbReference type="ChEBI" id="CHEBI:17596"/>
        <dbReference type="ChEBI" id="CHEBI:43474"/>
        <dbReference type="ChEBI" id="CHEBI:57720"/>
        <dbReference type="EC" id="2.4.2.1"/>
    </reaction>
</comment>
<dbReference type="InterPro" id="IPR009664">
    <property type="entry name" value="Ppnp"/>
</dbReference>
<dbReference type="PANTHER" id="PTHR36540:SF1">
    <property type="entry name" value="PYRIMIDINE_PURINE NUCLEOSIDE PHOSPHORYLASE"/>
    <property type="match status" value="1"/>
</dbReference>
<dbReference type="Proteomes" id="UP001178354">
    <property type="component" value="Unassembled WGS sequence"/>
</dbReference>
<dbReference type="CDD" id="cd20296">
    <property type="entry name" value="cupin_PpnP-like"/>
    <property type="match status" value="1"/>
</dbReference>
<dbReference type="EMBL" id="JAUUUU010000007">
    <property type="protein sequence ID" value="MDP1521422.1"/>
    <property type="molecule type" value="Genomic_DNA"/>
</dbReference>
<name>A0AAW8B723_9GAMM</name>
<reference evidence="4" key="2">
    <citation type="submission" date="2023-08" db="EMBL/GenBank/DDBJ databases">
        <authorList>
            <person name="Luo J."/>
        </authorList>
    </citation>
    <scope>NUCLEOTIDE SEQUENCE</scope>
    <source>
        <strain evidence="4">DSM 25064</strain>
    </source>
</reference>
<comment type="similarity">
    <text evidence="3">Belongs to the nucleoside phosphorylase PpnP family.</text>
</comment>